<dbReference type="VEuPathDB" id="FungiDB:DIURU_000144"/>
<reference evidence="1 2" key="1">
    <citation type="submission" date="2019-07" db="EMBL/GenBank/DDBJ databases">
        <title>Genome assembly of two rare yeast pathogens: Diutina rugosa and Trichomonascus ciferrii.</title>
        <authorList>
            <person name="Mixao V."/>
            <person name="Saus E."/>
            <person name="Hansen A."/>
            <person name="Lass-Flor C."/>
            <person name="Gabaldon T."/>
        </authorList>
    </citation>
    <scope>NUCLEOTIDE SEQUENCE [LARGE SCALE GENOMIC DNA]</scope>
    <source>
        <strain evidence="1 2">CBS 613</strain>
    </source>
</reference>
<dbReference type="GeneID" id="54778797"/>
<keyword evidence="2" id="KW-1185">Reference proteome</keyword>
<proteinExistence type="predicted"/>
<dbReference type="Pfam" id="PF14078">
    <property type="entry name" value="DUF4259"/>
    <property type="match status" value="1"/>
</dbReference>
<gene>
    <name evidence="1" type="ORF">DIURU_000144</name>
</gene>
<sequence>MGCWGEYPFQHDQALDYWGSLRDIKSTSPSPVQRVVSVIVEAQTLEYIDDDVTQEILVGVVLVLGFTDRQWLKNYPHLNDYLRQQIKDFLTKNQADWDTLLKQTPDVYSQSLTAMDKVTSPEISESYELWEGDKTWLASCDELKQALRQFTK</sequence>
<evidence type="ECO:0008006" key="3">
    <source>
        <dbReference type="Google" id="ProtNLM"/>
    </source>
</evidence>
<dbReference type="EMBL" id="SWFT01000005">
    <property type="protein sequence ID" value="KAA8908601.1"/>
    <property type="molecule type" value="Genomic_DNA"/>
</dbReference>
<name>A0A642V4N9_DIURU</name>
<evidence type="ECO:0000313" key="2">
    <source>
        <dbReference type="Proteomes" id="UP000449547"/>
    </source>
</evidence>
<dbReference type="AlphaFoldDB" id="A0A642V4N9"/>
<evidence type="ECO:0000313" key="1">
    <source>
        <dbReference type="EMBL" id="KAA8908601.1"/>
    </source>
</evidence>
<accession>A0A642V4N9</accession>
<comment type="caution">
    <text evidence="1">The sequence shown here is derived from an EMBL/GenBank/DDBJ whole genome shotgun (WGS) entry which is preliminary data.</text>
</comment>
<dbReference type="InterPro" id="IPR025355">
    <property type="entry name" value="DUF4259"/>
</dbReference>
<dbReference type="Proteomes" id="UP000449547">
    <property type="component" value="Unassembled WGS sequence"/>
</dbReference>
<protein>
    <recommendedName>
        <fullName evidence="3">DUF4259 domain-containing protein</fullName>
    </recommendedName>
</protein>
<organism evidence="1 2">
    <name type="scientific">Diutina rugosa</name>
    <name type="common">Yeast</name>
    <name type="synonym">Candida rugosa</name>
    <dbReference type="NCBI Taxonomy" id="5481"/>
    <lineage>
        <taxon>Eukaryota</taxon>
        <taxon>Fungi</taxon>
        <taxon>Dikarya</taxon>
        <taxon>Ascomycota</taxon>
        <taxon>Saccharomycotina</taxon>
        <taxon>Pichiomycetes</taxon>
        <taxon>Debaryomycetaceae</taxon>
        <taxon>Diutina</taxon>
    </lineage>
</organism>
<dbReference type="RefSeq" id="XP_034015089.1">
    <property type="nucleotide sequence ID" value="XM_034153983.1"/>
</dbReference>
<dbReference type="OrthoDB" id="10586178at2759"/>